<dbReference type="AlphaFoldDB" id="A0A419PX71"/>
<accession>A0A419PX71</accession>
<sequence length="267" mass="30182">MRAFLLKKLQNDSTPDVMKSKTKMIGCANTVDYLTYPSHNIPQRNQFVSPHVGGVPVQSVVRTRPPLDFPCVGLGSLAISQLLCFLLVTWWLGTERVLELSDYLFFILSPHVPPPPPEFDLGPFRATTRGLKMSQETSTNDLATKHKSHYRQTQPHRSLPSPWMGISRRDTSMFSRSLAAKFSGLLYTLRWLSGWSVNLLTLGSVVRTRPLPLDFPCLGLGNLAVSQPSCFIRVAWQLATERVLQLNDYHYFTFYIDSIQDCTDFGT</sequence>
<keyword evidence="2" id="KW-1185">Reference proteome</keyword>
<reference evidence="1 2" key="2">
    <citation type="journal article" date="2021" name="Genomics">
        <title>High-quality reference genome for Clonorchis sinensis.</title>
        <authorList>
            <person name="Young N.D."/>
            <person name="Stroehlein A.J."/>
            <person name="Kinkar L."/>
            <person name="Wang T."/>
            <person name="Sohn W.M."/>
            <person name="Chang B.C.H."/>
            <person name="Kaur P."/>
            <person name="Weisz D."/>
            <person name="Dudchenko O."/>
            <person name="Aiden E.L."/>
            <person name="Korhonen P.K."/>
            <person name="Gasser R.B."/>
        </authorList>
    </citation>
    <scope>NUCLEOTIDE SEQUENCE [LARGE SCALE GENOMIC DNA]</scope>
    <source>
        <strain evidence="1">Cs-k2</strain>
    </source>
</reference>
<protein>
    <submittedName>
        <fullName evidence="1">Uncharacterized protein</fullName>
    </submittedName>
</protein>
<name>A0A419PX71_CLOSI</name>
<comment type="caution">
    <text evidence="1">The sequence shown here is derived from an EMBL/GenBank/DDBJ whole genome shotgun (WGS) entry which is preliminary data.</text>
</comment>
<evidence type="ECO:0000313" key="1">
    <source>
        <dbReference type="EMBL" id="KAG5442495.1"/>
    </source>
</evidence>
<gene>
    <name evidence="1" type="ORF">CSKR_113255</name>
</gene>
<evidence type="ECO:0000313" key="2">
    <source>
        <dbReference type="Proteomes" id="UP000286415"/>
    </source>
</evidence>
<dbReference type="InParanoid" id="A0A419PX71"/>
<reference evidence="1 2" key="1">
    <citation type="journal article" date="2018" name="Biotechnol. Adv.">
        <title>Improved genomic resources and new bioinformatic workflow for the carcinogenic parasite Clonorchis sinensis: Biotechnological implications.</title>
        <authorList>
            <person name="Wang D."/>
            <person name="Korhonen P.K."/>
            <person name="Gasser R.B."/>
            <person name="Young N.D."/>
        </authorList>
    </citation>
    <scope>NUCLEOTIDE SEQUENCE [LARGE SCALE GENOMIC DNA]</scope>
    <source>
        <strain evidence="1">Cs-k2</strain>
    </source>
</reference>
<organism evidence="1 2">
    <name type="scientific">Clonorchis sinensis</name>
    <name type="common">Chinese liver fluke</name>
    <dbReference type="NCBI Taxonomy" id="79923"/>
    <lineage>
        <taxon>Eukaryota</taxon>
        <taxon>Metazoa</taxon>
        <taxon>Spiralia</taxon>
        <taxon>Lophotrochozoa</taxon>
        <taxon>Platyhelminthes</taxon>
        <taxon>Trematoda</taxon>
        <taxon>Digenea</taxon>
        <taxon>Opisthorchiida</taxon>
        <taxon>Opisthorchiata</taxon>
        <taxon>Opisthorchiidae</taxon>
        <taxon>Clonorchis</taxon>
    </lineage>
</organism>
<dbReference type="Proteomes" id="UP000286415">
    <property type="component" value="Unassembled WGS sequence"/>
</dbReference>
<dbReference type="EMBL" id="NIRI02000070">
    <property type="protein sequence ID" value="KAG5442495.1"/>
    <property type="molecule type" value="Genomic_DNA"/>
</dbReference>
<proteinExistence type="predicted"/>